<sequence length="100" mass="11257">MSRQVLGVAFVARVNFEVLCFLWCSGATLRNAMKPGRLPPACNCHGDSNLSNLRVLYVCLLGRKIFMRLKLYTVISFTLAFQQFPPSVMKLLHGIINLIL</sequence>
<organism evidence="1">
    <name type="scientific">Anopheles marajoara</name>
    <dbReference type="NCBI Taxonomy" id="58244"/>
    <lineage>
        <taxon>Eukaryota</taxon>
        <taxon>Metazoa</taxon>
        <taxon>Ecdysozoa</taxon>
        <taxon>Arthropoda</taxon>
        <taxon>Hexapoda</taxon>
        <taxon>Insecta</taxon>
        <taxon>Pterygota</taxon>
        <taxon>Neoptera</taxon>
        <taxon>Endopterygota</taxon>
        <taxon>Diptera</taxon>
        <taxon>Nematocera</taxon>
        <taxon>Culicoidea</taxon>
        <taxon>Culicidae</taxon>
        <taxon>Anophelinae</taxon>
        <taxon>Anopheles</taxon>
    </lineage>
</organism>
<dbReference type="EMBL" id="GGFJ01012576">
    <property type="protein sequence ID" value="MBW61717.1"/>
    <property type="molecule type" value="Transcribed_RNA"/>
</dbReference>
<name>A0A2M4C8R7_9DIPT</name>
<proteinExistence type="predicted"/>
<evidence type="ECO:0000313" key="1">
    <source>
        <dbReference type="EMBL" id="MBW61717.1"/>
    </source>
</evidence>
<protein>
    <submittedName>
        <fullName evidence="1">Putative secreted protein</fullName>
    </submittedName>
</protein>
<accession>A0A2M4C8R7</accession>
<reference evidence="1" key="1">
    <citation type="submission" date="2018-01" db="EMBL/GenBank/DDBJ databases">
        <title>An insight into the sialome of Amazonian anophelines.</title>
        <authorList>
            <person name="Ribeiro J.M."/>
            <person name="Scarpassa V."/>
            <person name="Calvo E."/>
        </authorList>
    </citation>
    <scope>NUCLEOTIDE SEQUENCE</scope>
    <source>
        <tissue evidence="1">Salivary glands</tissue>
    </source>
</reference>
<dbReference type="AlphaFoldDB" id="A0A2M4C8R7"/>